<dbReference type="InterPro" id="IPR029039">
    <property type="entry name" value="Flavoprotein-like_sf"/>
</dbReference>
<dbReference type="KEGG" id="ttr:Tter_2554"/>
<dbReference type="GO" id="GO:0006783">
    <property type="term" value="P:heme biosynthetic process"/>
    <property type="evidence" value="ECO:0007669"/>
    <property type="project" value="TreeGrafter"/>
</dbReference>
<dbReference type="Gene3D" id="3.40.50.360">
    <property type="match status" value="1"/>
</dbReference>
<dbReference type="AlphaFoldDB" id="D1CI72"/>
<dbReference type="InterPro" id="IPR008254">
    <property type="entry name" value="Flavodoxin/NO_synth"/>
</dbReference>
<dbReference type="RefSeq" id="WP_012876474.1">
    <property type="nucleotide sequence ID" value="NC_013526.1"/>
</dbReference>
<dbReference type="Proteomes" id="UP000000323">
    <property type="component" value="Chromosome 2"/>
</dbReference>
<dbReference type="InterPro" id="IPR052200">
    <property type="entry name" value="Protoporphyrinogen_IX_DH"/>
</dbReference>
<dbReference type="OrthoDB" id="9795729at2"/>
<dbReference type="PROSITE" id="PS50902">
    <property type="entry name" value="FLAVODOXIN_LIKE"/>
    <property type="match status" value="1"/>
</dbReference>
<name>D1CI72_THET1</name>
<dbReference type="PANTHER" id="PTHR38030">
    <property type="entry name" value="PROTOPORPHYRINOGEN IX DEHYDROGENASE [MENAQUINONE]"/>
    <property type="match status" value="1"/>
</dbReference>
<dbReference type="InterPro" id="IPR026816">
    <property type="entry name" value="Flavodoxin_dom"/>
</dbReference>
<accession>D1CI72</accession>
<dbReference type="GO" id="GO:0070819">
    <property type="term" value="F:menaquinone-dependent protoporphyrinogen oxidase activity"/>
    <property type="evidence" value="ECO:0007669"/>
    <property type="project" value="TreeGrafter"/>
</dbReference>
<dbReference type="EMBL" id="CP001826">
    <property type="protein sequence ID" value="ACZ43443.1"/>
    <property type="molecule type" value="Genomic_DNA"/>
</dbReference>
<dbReference type="STRING" id="525904.Tter_2554"/>
<feature type="domain" description="Flavodoxin-like" evidence="1">
    <location>
        <begin position="3"/>
        <end position="156"/>
    </location>
</feature>
<dbReference type="SUPFAM" id="SSF52218">
    <property type="entry name" value="Flavoproteins"/>
    <property type="match status" value="1"/>
</dbReference>
<dbReference type="PANTHER" id="PTHR38030:SF2">
    <property type="entry name" value="PROTOPORPHYRINOGEN IX DEHYDROGENASE [QUINONE]"/>
    <property type="match status" value="1"/>
</dbReference>
<protein>
    <submittedName>
        <fullName evidence="2">Flavodoxin-like protein</fullName>
    </submittedName>
</protein>
<evidence type="ECO:0000259" key="1">
    <source>
        <dbReference type="PROSITE" id="PS50902"/>
    </source>
</evidence>
<reference evidence="3" key="1">
    <citation type="journal article" date="2010" name="Stand. Genomic Sci.">
        <title>Complete genome sequence of 'Thermobaculum terrenum' type strain (YNP1).</title>
        <authorList>
            <person name="Kiss H."/>
            <person name="Cleland D."/>
            <person name="Lapidus A."/>
            <person name="Lucas S."/>
            <person name="Glavina Del Rio T."/>
            <person name="Nolan M."/>
            <person name="Tice H."/>
            <person name="Han C."/>
            <person name="Goodwin L."/>
            <person name="Pitluck S."/>
            <person name="Liolios K."/>
            <person name="Ivanova N."/>
            <person name="Mavromatis K."/>
            <person name="Ovchinnikova G."/>
            <person name="Pati A."/>
            <person name="Chen A."/>
            <person name="Palaniappan K."/>
            <person name="Land M."/>
            <person name="Hauser L."/>
            <person name="Chang Y."/>
            <person name="Jeffries C."/>
            <person name="Lu M."/>
            <person name="Brettin T."/>
            <person name="Detter J."/>
            <person name="Goker M."/>
            <person name="Tindall B."/>
            <person name="Beck B."/>
            <person name="McDermott T."/>
            <person name="Woyke T."/>
            <person name="Bristow J."/>
            <person name="Eisen J."/>
            <person name="Markowitz V."/>
            <person name="Hugenholtz P."/>
            <person name="Kyrpides N."/>
            <person name="Klenk H."/>
            <person name="Cheng J."/>
        </authorList>
    </citation>
    <scope>NUCLEOTIDE SEQUENCE [LARGE SCALE GENOMIC DNA]</scope>
    <source>
        <strain evidence="3">ATCC BAA-798 / YNP1</strain>
    </source>
</reference>
<gene>
    <name evidence="2" type="ordered locus">Tter_2554</name>
</gene>
<evidence type="ECO:0000313" key="2">
    <source>
        <dbReference type="EMBL" id="ACZ43443.1"/>
    </source>
</evidence>
<dbReference type="Pfam" id="PF12724">
    <property type="entry name" value="Flavodoxin_5"/>
    <property type="match status" value="1"/>
</dbReference>
<proteinExistence type="predicted"/>
<keyword evidence="3" id="KW-1185">Reference proteome</keyword>
<sequence>MKVLVAFASKHGSTREVAQAIADELRAQGVETDLHEASNVGEIAGYDGVILGSAVYMGRWLEQARELVARHAIELAERPVWLFSSGPIGGKPLPEEAVDVSEIMETTRARAHQVLAGKLDKHKLGFGERAVVLALRVPEGDFRDWELTRQWARGIATGLHALVGRHPDG</sequence>
<dbReference type="eggNOG" id="COG4635">
    <property type="taxonomic scope" value="Bacteria"/>
</dbReference>
<dbReference type="GO" id="GO:0010181">
    <property type="term" value="F:FMN binding"/>
    <property type="evidence" value="ECO:0007669"/>
    <property type="project" value="InterPro"/>
</dbReference>
<organism evidence="2 3">
    <name type="scientific">Thermobaculum terrenum (strain ATCC BAA-798 / CCMEE 7001 / YNP1)</name>
    <dbReference type="NCBI Taxonomy" id="525904"/>
    <lineage>
        <taxon>Bacteria</taxon>
        <taxon>Bacillati</taxon>
        <taxon>Chloroflexota</taxon>
        <taxon>Chloroflexia</taxon>
        <taxon>Candidatus Thermobaculales</taxon>
        <taxon>Candidatus Thermobaculaceae</taxon>
        <taxon>Thermobaculum</taxon>
    </lineage>
</organism>
<dbReference type="HOGENOM" id="CLU_094839_1_0_0"/>
<evidence type="ECO:0000313" key="3">
    <source>
        <dbReference type="Proteomes" id="UP000000323"/>
    </source>
</evidence>